<protein>
    <submittedName>
        <fullName evidence="2">DUF992 domain-containing protein</fullName>
    </submittedName>
</protein>
<keyword evidence="3" id="KW-1185">Reference proteome</keyword>
<evidence type="ECO:0000313" key="2">
    <source>
        <dbReference type="EMBL" id="MCX5569138.1"/>
    </source>
</evidence>
<feature type="signal peptide" evidence="1">
    <location>
        <begin position="1"/>
        <end position="27"/>
    </location>
</feature>
<proteinExistence type="predicted"/>
<name>A0A9X3E146_9HYPH</name>
<reference evidence="2" key="1">
    <citation type="submission" date="2022-11" db="EMBL/GenBank/DDBJ databases">
        <title>Biodiversity and phylogenetic relationships of bacteria.</title>
        <authorList>
            <person name="Machado R.A.R."/>
            <person name="Bhat A."/>
            <person name="Loulou A."/>
            <person name="Kallel S."/>
        </authorList>
    </citation>
    <scope>NUCLEOTIDE SEQUENCE</scope>
    <source>
        <strain evidence="2">K-TC2</strain>
    </source>
</reference>
<accession>A0A9X3E146</accession>
<keyword evidence="1" id="KW-0732">Signal</keyword>
<dbReference type="EMBL" id="JAPKNK010000002">
    <property type="protein sequence ID" value="MCX5569138.1"/>
    <property type="molecule type" value="Genomic_DNA"/>
</dbReference>
<evidence type="ECO:0000256" key="1">
    <source>
        <dbReference type="SAM" id="SignalP"/>
    </source>
</evidence>
<dbReference type="InterPro" id="IPR009333">
    <property type="entry name" value="DUF992"/>
</dbReference>
<dbReference type="Proteomes" id="UP001144805">
    <property type="component" value="Unassembled WGS sequence"/>
</dbReference>
<evidence type="ECO:0000313" key="3">
    <source>
        <dbReference type="Proteomes" id="UP001144805"/>
    </source>
</evidence>
<gene>
    <name evidence="2" type="ORF">OSH07_08020</name>
</gene>
<dbReference type="RefSeq" id="WP_266338088.1">
    <property type="nucleotide sequence ID" value="NZ_JAPKNK010000002.1"/>
</dbReference>
<feature type="chain" id="PRO_5040894926" evidence="1">
    <location>
        <begin position="28"/>
        <end position="162"/>
    </location>
</feature>
<dbReference type="Pfam" id="PF06186">
    <property type="entry name" value="DUF992"/>
    <property type="match status" value="1"/>
</dbReference>
<sequence length="162" mass="16809">MSNLHKALVAAVVSVAAALPMATTAQAAVKTGVLTCHVSAGVGLIFGSRRNVECEYRSRRGTTEFYKGRIDRVGLDVGVTRNSVIVWNVFEPTRRHGDLSGRYTGATAQATVGVGLGANVLVGGGENSIALQPLSVSAQTGLNLAAGVSSLHLTRAQAPVRR</sequence>
<dbReference type="AlphaFoldDB" id="A0A9X3E146"/>
<comment type="caution">
    <text evidence="2">The sequence shown here is derived from an EMBL/GenBank/DDBJ whole genome shotgun (WGS) entry which is preliminary data.</text>
</comment>
<organism evidence="2 3">
    <name type="scientific">Kaistia nematophila</name>
    <dbReference type="NCBI Taxonomy" id="2994654"/>
    <lineage>
        <taxon>Bacteria</taxon>
        <taxon>Pseudomonadati</taxon>
        <taxon>Pseudomonadota</taxon>
        <taxon>Alphaproteobacteria</taxon>
        <taxon>Hyphomicrobiales</taxon>
        <taxon>Kaistiaceae</taxon>
        <taxon>Kaistia</taxon>
    </lineage>
</organism>